<dbReference type="EMBL" id="BAAAOR010000030">
    <property type="protein sequence ID" value="GAA1535654.1"/>
    <property type="molecule type" value="Genomic_DNA"/>
</dbReference>
<evidence type="ECO:0008006" key="4">
    <source>
        <dbReference type="Google" id="ProtNLM"/>
    </source>
</evidence>
<evidence type="ECO:0000256" key="1">
    <source>
        <dbReference type="SAM" id="Phobius"/>
    </source>
</evidence>
<gene>
    <name evidence="2" type="ORF">GCM10009788_43040</name>
</gene>
<proteinExistence type="predicted"/>
<reference evidence="2 3" key="1">
    <citation type="journal article" date="2019" name="Int. J. Syst. Evol. Microbiol.">
        <title>The Global Catalogue of Microorganisms (GCM) 10K type strain sequencing project: providing services to taxonomists for standard genome sequencing and annotation.</title>
        <authorList>
            <consortium name="The Broad Institute Genomics Platform"/>
            <consortium name="The Broad Institute Genome Sequencing Center for Infectious Disease"/>
            <person name="Wu L."/>
            <person name="Ma J."/>
        </authorList>
    </citation>
    <scope>NUCLEOTIDE SEQUENCE [LARGE SCALE GENOMIC DNA]</scope>
    <source>
        <strain evidence="2 3">JCM 14942</strain>
    </source>
</reference>
<keyword evidence="1" id="KW-0472">Membrane</keyword>
<sequence>MSNLPAVRAFGVAVAAPQAAIGAWAVLTPRGWYDDFPGIGPALAAAEPPFNAHLVTDAGAGFLATGLLLLGACLLGGLVEIRVAAIGYLLFTVPHLVYHAAHPSPLPPALNDVLNVVLLGAEAAAGLTLVVLTTHRKAVAWAS</sequence>
<name>A0ABN2BBR4_9ACTN</name>
<comment type="caution">
    <text evidence="2">The sequence shown here is derived from an EMBL/GenBank/DDBJ whole genome shotgun (WGS) entry which is preliminary data.</text>
</comment>
<organism evidence="2 3">
    <name type="scientific">Nocardioides humi</name>
    <dbReference type="NCBI Taxonomy" id="449461"/>
    <lineage>
        <taxon>Bacteria</taxon>
        <taxon>Bacillati</taxon>
        <taxon>Actinomycetota</taxon>
        <taxon>Actinomycetes</taxon>
        <taxon>Propionibacteriales</taxon>
        <taxon>Nocardioidaceae</taxon>
        <taxon>Nocardioides</taxon>
    </lineage>
</organism>
<accession>A0ABN2BBR4</accession>
<evidence type="ECO:0000313" key="3">
    <source>
        <dbReference type="Proteomes" id="UP001500842"/>
    </source>
</evidence>
<keyword evidence="1" id="KW-1133">Transmembrane helix</keyword>
<feature type="transmembrane region" description="Helical" evidence="1">
    <location>
        <begin position="58"/>
        <end position="76"/>
    </location>
</feature>
<protein>
    <recommendedName>
        <fullName evidence="4">DoxX protein</fullName>
    </recommendedName>
</protein>
<evidence type="ECO:0000313" key="2">
    <source>
        <dbReference type="EMBL" id="GAA1535654.1"/>
    </source>
</evidence>
<dbReference type="Proteomes" id="UP001500842">
    <property type="component" value="Unassembled WGS sequence"/>
</dbReference>
<keyword evidence="3" id="KW-1185">Reference proteome</keyword>
<feature type="transmembrane region" description="Helical" evidence="1">
    <location>
        <begin position="83"/>
        <end position="101"/>
    </location>
</feature>
<feature type="transmembrane region" description="Helical" evidence="1">
    <location>
        <begin position="113"/>
        <end position="132"/>
    </location>
</feature>
<keyword evidence="1" id="KW-0812">Transmembrane</keyword>
<dbReference type="RefSeq" id="WP_141007507.1">
    <property type="nucleotide sequence ID" value="NZ_BAAAOR010000030.1"/>
</dbReference>